<keyword evidence="10" id="KW-1185">Reference proteome</keyword>
<dbReference type="Proteomes" id="UP000218231">
    <property type="component" value="Unassembled WGS sequence"/>
</dbReference>
<dbReference type="SUPFAM" id="SSF54534">
    <property type="entry name" value="FKBP-like"/>
    <property type="match status" value="1"/>
</dbReference>
<accession>A0A2A2KBW4</accession>
<dbReference type="PANTHER" id="PTHR43811">
    <property type="entry name" value="FKBP-TYPE PEPTIDYL-PROLYL CIS-TRANS ISOMERASE FKPA"/>
    <property type="match status" value="1"/>
</dbReference>
<proteinExistence type="predicted"/>
<dbReference type="InterPro" id="IPR000774">
    <property type="entry name" value="PPIase_FKBP_N"/>
</dbReference>
<dbReference type="InterPro" id="IPR001179">
    <property type="entry name" value="PPIase_FKBP_dom"/>
</dbReference>
<dbReference type="PROSITE" id="PS50059">
    <property type="entry name" value="FKBP_PPIASE"/>
    <property type="match status" value="1"/>
</dbReference>
<dbReference type="AlphaFoldDB" id="A0A2A2KBW4"/>
<keyword evidence="7" id="KW-0812">Transmembrane</keyword>
<comment type="caution">
    <text evidence="9">The sequence shown here is derived from an EMBL/GenBank/DDBJ whole genome shotgun (WGS) entry which is preliminary data.</text>
</comment>
<evidence type="ECO:0000256" key="1">
    <source>
        <dbReference type="ARBA" id="ARBA00000971"/>
    </source>
</evidence>
<evidence type="ECO:0000256" key="7">
    <source>
        <dbReference type="SAM" id="Phobius"/>
    </source>
</evidence>
<evidence type="ECO:0000256" key="2">
    <source>
        <dbReference type="ARBA" id="ARBA00013194"/>
    </source>
</evidence>
<evidence type="ECO:0000259" key="8">
    <source>
        <dbReference type="PROSITE" id="PS50059"/>
    </source>
</evidence>
<dbReference type="GO" id="GO:0003755">
    <property type="term" value="F:peptidyl-prolyl cis-trans isomerase activity"/>
    <property type="evidence" value="ECO:0007669"/>
    <property type="project" value="UniProtKB-KW"/>
</dbReference>
<dbReference type="EMBL" id="LIAE01009039">
    <property type="protein sequence ID" value="PAV71421.1"/>
    <property type="molecule type" value="Genomic_DNA"/>
</dbReference>
<evidence type="ECO:0000256" key="4">
    <source>
        <dbReference type="ARBA" id="ARBA00023235"/>
    </source>
</evidence>
<evidence type="ECO:0000256" key="3">
    <source>
        <dbReference type="ARBA" id="ARBA00023110"/>
    </source>
</evidence>
<gene>
    <name evidence="9" type="ORF">WR25_09998</name>
</gene>
<keyword evidence="7" id="KW-1133">Transmembrane helix</keyword>
<feature type="transmembrane region" description="Helical" evidence="7">
    <location>
        <begin position="16"/>
        <end position="35"/>
    </location>
</feature>
<evidence type="ECO:0000313" key="9">
    <source>
        <dbReference type="EMBL" id="PAV71421.1"/>
    </source>
</evidence>
<keyword evidence="4 5" id="KW-0413">Isomerase</keyword>
<evidence type="ECO:0000313" key="10">
    <source>
        <dbReference type="Proteomes" id="UP000218231"/>
    </source>
</evidence>
<name>A0A2A2KBW4_9BILA</name>
<reference evidence="9 10" key="1">
    <citation type="journal article" date="2017" name="Curr. Biol.">
        <title>Genome architecture and evolution of a unichromosomal asexual nematode.</title>
        <authorList>
            <person name="Fradin H."/>
            <person name="Zegar C."/>
            <person name="Gutwein M."/>
            <person name="Lucas J."/>
            <person name="Kovtun M."/>
            <person name="Corcoran D."/>
            <person name="Baugh L.R."/>
            <person name="Kiontke K."/>
            <person name="Gunsalus K."/>
            <person name="Fitch D.H."/>
            <person name="Piano F."/>
        </authorList>
    </citation>
    <scope>NUCLEOTIDE SEQUENCE [LARGE SCALE GENOMIC DNA]</scope>
    <source>
        <strain evidence="9">PF1309</strain>
    </source>
</reference>
<feature type="domain" description="PPIase FKBP-type" evidence="8">
    <location>
        <begin position="76"/>
        <end position="158"/>
    </location>
</feature>
<comment type="catalytic activity">
    <reaction evidence="1 5">
        <text>[protein]-peptidylproline (omega=180) = [protein]-peptidylproline (omega=0)</text>
        <dbReference type="Rhea" id="RHEA:16237"/>
        <dbReference type="Rhea" id="RHEA-COMP:10747"/>
        <dbReference type="Rhea" id="RHEA-COMP:10748"/>
        <dbReference type="ChEBI" id="CHEBI:83833"/>
        <dbReference type="ChEBI" id="CHEBI:83834"/>
        <dbReference type="EC" id="5.2.1.8"/>
    </reaction>
</comment>
<dbReference type="Pfam" id="PF00254">
    <property type="entry name" value="FKBP_C"/>
    <property type="match status" value="1"/>
</dbReference>
<sequence>MSTVTAVPLQPVKRSYLVYLWVGIALACIAAFALARQGDDFLTRNARARGVVTTPSGLQYKVLQPGAPGAPKPTDADVALINYEGKLLNGTVFDKSQQPTPMPVAGVVPGFSEALKLMPKGSKYRVWIKPSLGYGAETKGPIPGNSTLVFDIDLIDFLPEAVPRTLRLHQLRPRLRIGGGCVEQHQRIDSAQRQLPAGEGEGAVRRIARPRRGIQRHTIGRQAGQRIGHVAERGQHRGAVLRLGAIQCRLGRALLMAERAGVEDRLGQAADQRPERIAVLEHVTEALRRSARGAAERDRWQPSRNRGAHVGACALQLRRRGAHVRAPRDEVGGEDGGQAGRQLQRRQRRQRGQGITRRPAEQCRDDDALVCLLPDERR</sequence>
<dbReference type="Gene3D" id="3.10.50.40">
    <property type="match status" value="1"/>
</dbReference>
<keyword evidence="3 5" id="KW-0697">Rotamase</keyword>
<dbReference type="Pfam" id="PF01346">
    <property type="entry name" value="FKBP_N"/>
    <property type="match status" value="1"/>
</dbReference>
<dbReference type="EC" id="5.2.1.8" evidence="2 5"/>
<dbReference type="OrthoDB" id="77911at2759"/>
<evidence type="ECO:0000256" key="6">
    <source>
        <dbReference type="SAM" id="MobiDB-lite"/>
    </source>
</evidence>
<organism evidence="9 10">
    <name type="scientific">Diploscapter pachys</name>
    <dbReference type="NCBI Taxonomy" id="2018661"/>
    <lineage>
        <taxon>Eukaryota</taxon>
        <taxon>Metazoa</taxon>
        <taxon>Ecdysozoa</taxon>
        <taxon>Nematoda</taxon>
        <taxon>Chromadorea</taxon>
        <taxon>Rhabditida</taxon>
        <taxon>Rhabditina</taxon>
        <taxon>Rhabditomorpha</taxon>
        <taxon>Rhabditoidea</taxon>
        <taxon>Rhabditidae</taxon>
        <taxon>Diploscapter</taxon>
    </lineage>
</organism>
<dbReference type="STRING" id="2018661.A0A2A2KBW4"/>
<evidence type="ECO:0000256" key="5">
    <source>
        <dbReference type="PROSITE-ProRule" id="PRU00277"/>
    </source>
</evidence>
<dbReference type="InterPro" id="IPR046357">
    <property type="entry name" value="PPIase_dom_sf"/>
</dbReference>
<protein>
    <recommendedName>
        <fullName evidence="2 5">peptidylprolyl isomerase</fullName>
        <ecNumber evidence="2 5">5.2.1.8</ecNumber>
    </recommendedName>
</protein>
<feature type="region of interest" description="Disordered" evidence="6">
    <location>
        <begin position="321"/>
        <end position="361"/>
    </location>
</feature>
<dbReference type="GO" id="GO:0006457">
    <property type="term" value="P:protein folding"/>
    <property type="evidence" value="ECO:0007669"/>
    <property type="project" value="InterPro"/>
</dbReference>
<keyword evidence="7" id="KW-0472">Membrane</keyword>
<dbReference type="PANTHER" id="PTHR43811:SF19">
    <property type="entry name" value="39 KDA FK506-BINDING NUCLEAR PROTEIN"/>
    <property type="match status" value="1"/>
</dbReference>